<comment type="catalytic activity">
    <reaction evidence="1">
        <text>ATP + H2O = ADP + phosphate + H(+)</text>
        <dbReference type="Rhea" id="RHEA:13065"/>
        <dbReference type="ChEBI" id="CHEBI:15377"/>
        <dbReference type="ChEBI" id="CHEBI:15378"/>
        <dbReference type="ChEBI" id="CHEBI:30616"/>
        <dbReference type="ChEBI" id="CHEBI:43474"/>
        <dbReference type="ChEBI" id="CHEBI:456216"/>
        <dbReference type="EC" id="5.6.2.3"/>
    </reaction>
</comment>
<dbReference type="Proteomes" id="UP000054423">
    <property type="component" value="Unassembled WGS sequence"/>
</dbReference>
<keyword evidence="1" id="KW-0547">Nucleotide-binding</keyword>
<dbReference type="InterPro" id="IPR010285">
    <property type="entry name" value="DNA_helicase_pif1-like_DEAD"/>
</dbReference>
<dbReference type="GO" id="GO:0043139">
    <property type="term" value="F:5'-3' DNA helicase activity"/>
    <property type="evidence" value="ECO:0007669"/>
    <property type="project" value="UniProtKB-EC"/>
</dbReference>
<evidence type="ECO:0000256" key="2">
    <source>
        <dbReference type="SAM" id="MobiDB-lite"/>
    </source>
</evidence>
<dbReference type="EMBL" id="KI681199">
    <property type="protein sequence ID" value="ETL86774.1"/>
    <property type="molecule type" value="Genomic_DNA"/>
</dbReference>
<dbReference type="PANTHER" id="PTHR10492">
    <property type="match status" value="1"/>
</dbReference>
<dbReference type="GO" id="GO:0006281">
    <property type="term" value="P:DNA repair"/>
    <property type="evidence" value="ECO:0007669"/>
    <property type="project" value="UniProtKB-KW"/>
</dbReference>
<dbReference type="GO" id="GO:0000723">
    <property type="term" value="P:telomere maintenance"/>
    <property type="evidence" value="ECO:0007669"/>
    <property type="project" value="InterPro"/>
</dbReference>
<dbReference type="VEuPathDB" id="FungiDB:PPTG_14970"/>
<evidence type="ECO:0000259" key="3">
    <source>
        <dbReference type="Pfam" id="PF05970"/>
    </source>
</evidence>
<sequence>MRRRRLQQPSYKYSRCLDLHETMGSEIENLLQELRDAYATIDSLQRQLHSRDLFGTDEEESDNSDDEPWFDTFDPSDDESSKLADLLREATLIVWDEAPMTHRFQFEALNILLQDIRGNKLLFGGVTLLLSDDFRQTLPGVKRAGPAEEFADFLLEVGDGGHEVAPELGSDFVKVPSDMIITTAADSPAQEDNEAFRLKQLIGEVYGDLSDAGDLANQFFADRVILAPKNQDVIALNEMILDSWGFAGTHLCRQYRRFGRARARREE</sequence>
<dbReference type="GO" id="GO:0016887">
    <property type="term" value="F:ATP hydrolysis activity"/>
    <property type="evidence" value="ECO:0007669"/>
    <property type="project" value="RHEA"/>
</dbReference>
<feature type="region of interest" description="Disordered" evidence="2">
    <location>
        <begin position="56"/>
        <end position="77"/>
    </location>
</feature>
<keyword evidence="1" id="KW-0234">DNA repair</keyword>
<dbReference type="AlphaFoldDB" id="W2KQ95"/>
<dbReference type="PANTHER" id="PTHR10492:SF57">
    <property type="entry name" value="ATP-DEPENDENT DNA HELICASE"/>
    <property type="match status" value="1"/>
</dbReference>
<comment type="cofactor">
    <cofactor evidence="1">
        <name>Mg(2+)</name>
        <dbReference type="ChEBI" id="CHEBI:18420"/>
    </cofactor>
</comment>
<evidence type="ECO:0000256" key="1">
    <source>
        <dbReference type="RuleBase" id="RU363044"/>
    </source>
</evidence>
<dbReference type="EC" id="5.6.2.3" evidence="1"/>
<keyword evidence="1" id="KW-0227">DNA damage</keyword>
<keyword evidence="1" id="KW-0378">Hydrolase</keyword>
<keyword evidence="1" id="KW-0233">DNA recombination</keyword>
<reference evidence="4" key="1">
    <citation type="submission" date="2013-11" db="EMBL/GenBank/DDBJ databases">
        <title>The Genome Sequence of Phytophthora parasitica CHvinca01.</title>
        <authorList>
            <consortium name="The Broad Institute Genomics Platform"/>
            <person name="Russ C."/>
            <person name="Tyler B."/>
            <person name="Panabieres F."/>
            <person name="Shan W."/>
            <person name="Tripathy S."/>
            <person name="Grunwald N."/>
            <person name="Machado M."/>
            <person name="Johnson C.S."/>
            <person name="Arredondo F."/>
            <person name="Hong C."/>
            <person name="Coffey M."/>
            <person name="Young S.K."/>
            <person name="Zeng Q."/>
            <person name="Gargeya S."/>
            <person name="Fitzgerald M."/>
            <person name="Abouelleil A."/>
            <person name="Alvarado L."/>
            <person name="Chapman S.B."/>
            <person name="Gainer-Dewar J."/>
            <person name="Goldberg J."/>
            <person name="Griggs A."/>
            <person name="Gujja S."/>
            <person name="Hansen M."/>
            <person name="Howarth C."/>
            <person name="Imamovic A."/>
            <person name="Ireland A."/>
            <person name="Larimer J."/>
            <person name="McCowan C."/>
            <person name="Murphy C."/>
            <person name="Pearson M."/>
            <person name="Poon T.W."/>
            <person name="Priest M."/>
            <person name="Roberts A."/>
            <person name="Saif S."/>
            <person name="Shea T."/>
            <person name="Sykes S."/>
            <person name="Wortman J."/>
            <person name="Nusbaum C."/>
            <person name="Birren B."/>
        </authorList>
    </citation>
    <scope>NUCLEOTIDE SEQUENCE [LARGE SCALE GENOMIC DNA]</scope>
    <source>
        <strain evidence="4">CHvinca01</strain>
    </source>
</reference>
<feature type="domain" description="DNA helicase Pif1-like DEAD-box helicase" evidence="3">
    <location>
        <begin position="79"/>
        <end position="150"/>
    </location>
</feature>
<name>W2KQ95_PHYNI</name>
<dbReference type="GO" id="GO:0006310">
    <property type="term" value="P:DNA recombination"/>
    <property type="evidence" value="ECO:0007669"/>
    <property type="project" value="UniProtKB-KW"/>
</dbReference>
<organism evidence="4">
    <name type="scientific">Phytophthora nicotianae</name>
    <name type="common">Potato buckeye rot agent</name>
    <name type="synonym">Phytophthora parasitica</name>
    <dbReference type="NCBI Taxonomy" id="4792"/>
    <lineage>
        <taxon>Eukaryota</taxon>
        <taxon>Sar</taxon>
        <taxon>Stramenopiles</taxon>
        <taxon>Oomycota</taxon>
        <taxon>Peronosporomycetes</taxon>
        <taxon>Peronosporales</taxon>
        <taxon>Peronosporaceae</taxon>
        <taxon>Phytophthora</taxon>
    </lineage>
</organism>
<dbReference type="Pfam" id="PF05970">
    <property type="entry name" value="PIF1"/>
    <property type="match status" value="1"/>
</dbReference>
<keyword evidence="1" id="KW-0347">Helicase</keyword>
<keyword evidence="1" id="KW-0067">ATP-binding</keyword>
<protein>
    <recommendedName>
        <fullName evidence="1">ATP-dependent DNA helicase</fullName>
        <ecNumber evidence="1">5.6.2.3</ecNumber>
    </recommendedName>
</protein>
<dbReference type="Gene3D" id="3.40.50.300">
    <property type="entry name" value="P-loop containing nucleotide triphosphate hydrolases"/>
    <property type="match status" value="1"/>
</dbReference>
<dbReference type="InterPro" id="IPR027417">
    <property type="entry name" value="P-loop_NTPase"/>
</dbReference>
<evidence type="ECO:0000313" key="4">
    <source>
        <dbReference type="EMBL" id="ETL86774.1"/>
    </source>
</evidence>
<accession>W2KQ95</accession>
<proteinExistence type="inferred from homology"/>
<comment type="similarity">
    <text evidence="1">Belongs to the helicase family.</text>
</comment>
<dbReference type="OrthoDB" id="126875at2759"/>
<dbReference type="GO" id="GO:0005524">
    <property type="term" value="F:ATP binding"/>
    <property type="evidence" value="ECO:0007669"/>
    <property type="project" value="UniProtKB-KW"/>
</dbReference>
<gene>
    <name evidence="4" type="ORF">L917_13852</name>
</gene>